<organism evidence="2 3">
    <name type="scientific">Glarea lozoyensis (strain ATCC 20868 / MF5171)</name>
    <dbReference type="NCBI Taxonomy" id="1116229"/>
    <lineage>
        <taxon>Eukaryota</taxon>
        <taxon>Fungi</taxon>
        <taxon>Dikarya</taxon>
        <taxon>Ascomycota</taxon>
        <taxon>Pezizomycotina</taxon>
        <taxon>Leotiomycetes</taxon>
        <taxon>Helotiales</taxon>
        <taxon>Helotiaceae</taxon>
        <taxon>Glarea</taxon>
    </lineage>
</organism>
<dbReference type="RefSeq" id="XP_008084829.1">
    <property type="nucleotide sequence ID" value="XM_008086638.1"/>
</dbReference>
<dbReference type="Gene3D" id="3.40.50.720">
    <property type="entry name" value="NAD(P)-binding Rossmann-like Domain"/>
    <property type="match status" value="1"/>
</dbReference>
<dbReference type="SUPFAM" id="SSF51735">
    <property type="entry name" value="NAD(P)-binding Rossmann-fold domains"/>
    <property type="match status" value="1"/>
</dbReference>
<reference evidence="2 3" key="1">
    <citation type="journal article" date="2013" name="BMC Genomics">
        <title>Genomics-driven discovery of the pneumocandin biosynthetic gene cluster in the fungus Glarea lozoyensis.</title>
        <authorList>
            <person name="Chen L."/>
            <person name="Yue Q."/>
            <person name="Zhang X."/>
            <person name="Xiang M."/>
            <person name="Wang C."/>
            <person name="Li S."/>
            <person name="Che Y."/>
            <person name="Ortiz-Lopez F.J."/>
            <person name="Bills G.F."/>
            <person name="Liu X."/>
            <person name="An Z."/>
        </authorList>
    </citation>
    <scope>NUCLEOTIDE SEQUENCE [LARGE SCALE GENOMIC DNA]</scope>
    <source>
        <strain evidence="3">ATCC 20868 / MF5171</strain>
    </source>
</reference>
<dbReference type="HOGENOM" id="CLU_007383_6_8_1"/>
<evidence type="ECO:0000313" key="3">
    <source>
        <dbReference type="Proteomes" id="UP000016922"/>
    </source>
</evidence>
<dbReference type="eggNOG" id="KOG1430">
    <property type="taxonomic scope" value="Eukaryota"/>
</dbReference>
<dbReference type="STRING" id="1116229.S3CP28"/>
<accession>S3CP28</accession>
<dbReference type="InterPro" id="IPR002225">
    <property type="entry name" value="3Beta_OHSteriod_DH/Estase"/>
</dbReference>
<dbReference type="KEGG" id="glz:GLAREA_04261"/>
<gene>
    <name evidence="2" type="ORF">GLAREA_04261</name>
</gene>
<evidence type="ECO:0000313" key="2">
    <source>
        <dbReference type="EMBL" id="EPE27470.1"/>
    </source>
</evidence>
<dbReference type="OMA" id="FYPEQPE"/>
<dbReference type="Pfam" id="PF01073">
    <property type="entry name" value="3Beta_HSD"/>
    <property type="match status" value="1"/>
</dbReference>
<dbReference type="GeneID" id="19463316"/>
<evidence type="ECO:0000259" key="1">
    <source>
        <dbReference type="Pfam" id="PF01073"/>
    </source>
</evidence>
<feature type="domain" description="3-beta hydroxysteroid dehydrogenase/isomerase" evidence="1">
    <location>
        <begin position="11"/>
        <end position="278"/>
    </location>
</feature>
<dbReference type="AlphaFoldDB" id="S3CP28"/>
<dbReference type="GO" id="GO:0016616">
    <property type="term" value="F:oxidoreductase activity, acting on the CH-OH group of donors, NAD or NADP as acceptor"/>
    <property type="evidence" value="ECO:0007669"/>
    <property type="project" value="InterPro"/>
</dbReference>
<dbReference type="OrthoDB" id="10058185at2759"/>
<keyword evidence="3" id="KW-1185">Reference proteome</keyword>
<protein>
    <submittedName>
        <fullName evidence="2">NAD(P)-binding Rossmann-fold containing protein</fullName>
    </submittedName>
</protein>
<proteinExistence type="predicted"/>
<dbReference type="GO" id="GO:0006694">
    <property type="term" value="P:steroid biosynthetic process"/>
    <property type="evidence" value="ECO:0007669"/>
    <property type="project" value="InterPro"/>
</dbReference>
<name>S3CP28_GLAL2</name>
<sequence length="365" mass="40971">MTDSNLGSVFIIGGCGLLGHHIVKYLLESGDATYITVFDVSTKNNRYENSKVEYITGSITSKKDVLDALRRTNTEVIINTASPDPLVPVPRLLEEVNITGTQIVLDCAMELGIRIHVYTSSSEVVQHSYDDILMANETWPLPENPVDGAVYSRTKKIGEELVLAANGKNCLLTTAIRLCTLFGEGDRVLTKHMIEMAQDGRAKYHVGTGKNLYDFIYAGNAAEGHVLAAKKLLEASRAKEPIPQELRVDGEAFFMTNDDPWPFWEFSRFVAAEIGKPIPDSQIWTIPLSVVCFFVKIMEWAIWVGTFREKPSITTEMLKYTAEIRTFDVTKAKQRLGYRPRVEMKEGIRRGIAWHMAQFQAKKTS</sequence>
<dbReference type="Proteomes" id="UP000016922">
    <property type="component" value="Unassembled WGS sequence"/>
</dbReference>
<dbReference type="EMBL" id="KE145369">
    <property type="protein sequence ID" value="EPE27470.1"/>
    <property type="molecule type" value="Genomic_DNA"/>
</dbReference>
<dbReference type="PANTHER" id="PTHR43000">
    <property type="entry name" value="DTDP-D-GLUCOSE 4,6-DEHYDRATASE-RELATED"/>
    <property type="match status" value="1"/>
</dbReference>
<dbReference type="InterPro" id="IPR036291">
    <property type="entry name" value="NAD(P)-bd_dom_sf"/>
</dbReference>